<dbReference type="InterPro" id="IPR052358">
    <property type="entry name" value="Aro_Compnd_Degr_Hydrolases"/>
</dbReference>
<sequence>MSYSSLPITGIDTHAHIFRSDLPLTQNRRYAPEYNALDTEFIELFERHHFSHGVLIQPSFLGSDNHFMVEALKANSEKLRGIAVVEPSISDSELDELADAGVVGIRLNLIKKTLAEYTTPVWRALFGKLEKKGWQVEIQREIDDLHQVLPIILDSGVDVVIDHFARPTHGIHVDNPNHLAFLQLLEHAPIWMKLSATYRANATLEQAKEMLSLLRKAYGHSERFLWGSDWPHTQFETRTQYSDQVDIVNALLSDPDERRKVLIENPTRCFKF</sequence>
<name>A0A1A8T5U2_9GAMM</name>
<dbReference type="AlphaFoldDB" id="A0A1A8T5U2"/>
<keyword evidence="2" id="KW-0378">Hydrolase</keyword>
<dbReference type="STRING" id="1792290.MSP8886_00946"/>
<dbReference type="EMBL" id="FLOB01000002">
    <property type="protein sequence ID" value="SBS27759.1"/>
    <property type="molecule type" value="Genomic_DNA"/>
</dbReference>
<evidence type="ECO:0000259" key="1">
    <source>
        <dbReference type="Pfam" id="PF04909"/>
    </source>
</evidence>
<reference evidence="2 3" key="1">
    <citation type="submission" date="2016-06" db="EMBL/GenBank/DDBJ databases">
        <authorList>
            <person name="Kjaerup R.B."/>
            <person name="Dalgaard T.S."/>
            <person name="Juul-Madsen H.R."/>
        </authorList>
    </citation>
    <scope>NUCLEOTIDE SEQUENCE [LARGE SCALE GENOMIC DNA]</scope>
    <source>
        <strain evidence="2 3">CECT 8886</strain>
    </source>
</reference>
<protein>
    <submittedName>
        <fullName evidence="2">2-pyrone-4,6-dicarbaxylate hydrolase</fullName>
        <ecNumber evidence="2">3.1.1.57</ecNumber>
    </submittedName>
</protein>
<accession>A0A1A8T5U2</accession>
<dbReference type="PANTHER" id="PTHR35563">
    <property type="entry name" value="BARREL METAL-DEPENDENT HYDROLASE, PUTATIVE (AFU_ORTHOLOGUE AFUA_1G16240)-RELATED"/>
    <property type="match status" value="1"/>
</dbReference>
<dbReference type="PANTHER" id="PTHR35563:SF2">
    <property type="entry name" value="BARREL METAL-DEPENDENT HYDROLASE, PUTATIVE (AFU_ORTHOLOGUE AFUA_1G16240)-RELATED"/>
    <property type="match status" value="1"/>
</dbReference>
<dbReference type="EC" id="3.1.1.57" evidence="2"/>
<keyword evidence="3" id="KW-1185">Reference proteome</keyword>
<dbReference type="OrthoDB" id="9787654at2"/>
<dbReference type="Pfam" id="PF04909">
    <property type="entry name" value="Amidohydro_2"/>
    <property type="match status" value="1"/>
</dbReference>
<dbReference type="Gene3D" id="3.20.20.140">
    <property type="entry name" value="Metal-dependent hydrolases"/>
    <property type="match status" value="1"/>
</dbReference>
<feature type="domain" description="Amidohydrolase-related" evidence="1">
    <location>
        <begin position="11"/>
        <end position="272"/>
    </location>
</feature>
<evidence type="ECO:0000313" key="3">
    <source>
        <dbReference type="Proteomes" id="UP000092544"/>
    </source>
</evidence>
<dbReference type="InterPro" id="IPR006680">
    <property type="entry name" value="Amidohydro-rel"/>
</dbReference>
<evidence type="ECO:0000313" key="2">
    <source>
        <dbReference type="EMBL" id="SBS27759.1"/>
    </source>
</evidence>
<dbReference type="Proteomes" id="UP000092544">
    <property type="component" value="Unassembled WGS sequence"/>
</dbReference>
<dbReference type="InterPro" id="IPR032466">
    <property type="entry name" value="Metal_Hydrolase"/>
</dbReference>
<dbReference type="SUPFAM" id="SSF51556">
    <property type="entry name" value="Metallo-dependent hydrolases"/>
    <property type="match status" value="1"/>
</dbReference>
<dbReference type="RefSeq" id="WP_067013279.1">
    <property type="nucleotide sequence ID" value="NZ_FLOB01000002.1"/>
</dbReference>
<proteinExistence type="predicted"/>
<dbReference type="GO" id="GO:0047554">
    <property type="term" value="F:2-pyrone-4,6-dicarboxylate lactonase activity"/>
    <property type="evidence" value="ECO:0007669"/>
    <property type="project" value="UniProtKB-EC"/>
</dbReference>
<gene>
    <name evidence="2" type="primary">ligI_1</name>
    <name evidence="2" type="ORF">MSP8886_00946</name>
</gene>
<organism evidence="2 3">
    <name type="scientific">Marinomonas spartinae</name>
    <dbReference type="NCBI Taxonomy" id="1792290"/>
    <lineage>
        <taxon>Bacteria</taxon>
        <taxon>Pseudomonadati</taxon>
        <taxon>Pseudomonadota</taxon>
        <taxon>Gammaproteobacteria</taxon>
        <taxon>Oceanospirillales</taxon>
        <taxon>Oceanospirillaceae</taxon>
        <taxon>Marinomonas</taxon>
    </lineage>
</organism>